<gene>
    <name evidence="2" type="ORF">H5410_023483</name>
</gene>
<dbReference type="AlphaFoldDB" id="A0A9J5ZHP6"/>
<protein>
    <submittedName>
        <fullName evidence="2">Uncharacterized protein</fullName>
    </submittedName>
</protein>
<dbReference type="Proteomes" id="UP000824120">
    <property type="component" value="Chromosome 4"/>
</dbReference>
<proteinExistence type="predicted"/>
<dbReference type="EMBL" id="JACXVP010000004">
    <property type="protein sequence ID" value="KAG5612202.1"/>
    <property type="molecule type" value="Genomic_DNA"/>
</dbReference>
<comment type="caution">
    <text evidence="2">The sequence shown here is derived from an EMBL/GenBank/DDBJ whole genome shotgun (WGS) entry which is preliminary data.</text>
</comment>
<sequence length="109" mass="12979">MEENDEDNDNDDEEEDDADDGEEEDDEDEDEEDDDEDDNEEGKEEYEHQNKKRRKFVPNGHSISRPSRKLSRNDKMLPLLMERCHQSTQNFIGMNFWIFGEVGRRLGPR</sequence>
<evidence type="ECO:0000313" key="3">
    <source>
        <dbReference type="Proteomes" id="UP000824120"/>
    </source>
</evidence>
<accession>A0A9J5ZHP6</accession>
<organism evidence="2 3">
    <name type="scientific">Solanum commersonii</name>
    <name type="common">Commerson's wild potato</name>
    <name type="synonym">Commerson's nightshade</name>
    <dbReference type="NCBI Taxonomy" id="4109"/>
    <lineage>
        <taxon>Eukaryota</taxon>
        <taxon>Viridiplantae</taxon>
        <taxon>Streptophyta</taxon>
        <taxon>Embryophyta</taxon>
        <taxon>Tracheophyta</taxon>
        <taxon>Spermatophyta</taxon>
        <taxon>Magnoliopsida</taxon>
        <taxon>eudicotyledons</taxon>
        <taxon>Gunneridae</taxon>
        <taxon>Pentapetalae</taxon>
        <taxon>asterids</taxon>
        <taxon>lamiids</taxon>
        <taxon>Solanales</taxon>
        <taxon>Solanaceae</taxon>
        <taxon>Solanoideae</taxon>
        <taxon>Solaneae</taxon>
        <taxon>Solanum</taxon>
    </lineage>
</organism>
<keyword evidence="3" id="KW-1185">Reference proteome</keyword>
<name>A0A9J5ZHP6_SOLCO</name>
<evidence type="ECO:0000256" key="1">
    <source>
        <dbReference type="SAM" id="MobiDB-lite"/>
    </source>
</evidence>
<feature type="compositionally biased region" description="Acidic residues" evidence="1">
    <location>
        <begin position="1"/>
        <end position="44"/>
    </location>
</feature>
<evidence type="ECO:0000313" key="2">
    <source>
        <dbReference type="EMBL" id="KAG5612202.1"/>
    </source>
</evidence>
<reference evidence="2 3" key="1">
    <citation type="submission" date="2020-09" db="EMBL/GenBank/DDBJ databases">
        <title>De no assembly of potato wild relative species, Solanum commersonii.</title>
        <authorList>
            <person name="Cho K."/>
        </authorList>
    </citation>
    <scope>NUCLEOTIDE SEQUENCE [LARGE SCALE GENOMIC DNA]</scope>
    <source>
        <strain evidence="2">LZ3.2</strain>
        <tissue evidence="2">Leaf</tissue>
    </source>
</reference>
<feature type="region of interest" description="Disordered" evidence="1">
    <location>
        <begin position="1"/>
        <end position="73"/>
    </location>
</feature>